<dbReference type="InterPro" id="IPR036116">
    <property type="entry name" value="FN3_sf"/>
</dbReference>
<reference evidence="6" key="1">
    <citation type="submission" date="2020-06" db="EMBL/GenBank/DDBJ databases">
        <title>Draft genomic sequence of Geomonas sp. Red330.</title>
        <authorList>
            <person name="Itoh H."/>
            <person name="Zhenxing X."/>
            <person name="Ushijima N."/>
            <person name="Masuda Y."/>
            <person name="Shiratori Y."/>
            <person name="Senoo K."/>
        </authorList>
    </citation>
    <scope>NUCLEOTIDE SEQUENCE [LARGE SCALE GENOMIC DNA]</scope>
    <source>
        <strain evidence="6">Red330</strain>
    </source>
</reference>
<keyword evidence="1" id="KW-0677">Repeat</keyword>
<organism evidence="5 6">
    <name type="scientific">Geomonas silvestris</name>
    <dbReference type="NCBI Taxonomy" id="2740184"/>
    <lineage>
        <taxon>Bacteria</taxon>
        <taxon>Pseudomonadati</taxon>
        <taxon>Thermodesulfobacteriota</taxon>
        <taxon>Desulfuromonadia</taxon>
        <taxon>Geobacterales</taxon>
        <taxon>Geobacteraceae</taxon>
        <taxon>Geomonas</taxon>
    </lineage>
</organism>
<dbReference type="PROSITE" id="PS51257">
    <property type="entry name" value="PROKAR_LIPOPROTEIN"/>
    <property type="match status" value="1"/>
</dbReference>
<feature type="domain" description="Fibronectin type-III" evidence="4">
    <location>
        <begin position="35"/>
        <end position="129"/>
    </location>
</feature>
<dbReference type="RefSeq" id="WP_183356056.1">
    <property type="nucleotide sequence ID" value="NZ_BLXX01000013.1"/>
</dbReference>
<dbReference type="InterPro" id="IPR013783">
    <property type="entry name" value="Ig-like_fold"/>
</dbReference>
<dbReference type="SMART" id="SM00060">
    <property type="entry name" value="FN3"/>
    <property type="match status" value="2"/>
</dbReference>
<keyword evidence="3" id="KW-0732">Signal</keyword>
<comment type="caution">
    <text evidence="5">The sequence shown here is derived from an EMBL/GenBank/DDBJ whole genome shotgun (WGS) entry which is preliminary data.</text>
</comment>
<feature type="domain" description="Fibronectin type-III" evidence="4">
    <location>
        <begin position="131"/>
        <end position="224"/>
    </location>
</feature>
<evidence type="ECO:0000313" key="5">
    <source>
        <dbReference type="EMBL" id="GFO61260.1"/>
    </source>
</evidence>
<evidence type="ECO:0000256" key="3">
    <source>
        <dbReference type="SAM" id="SignalP"/>
    </source>
</evidence>
<feature type="region of interest" description="Disordered" evidence="2">
    <location>
        <begin position="209"/>
        <end position="252"/>
    </location>
</feature>
<feature type="signal peptide" evidence="3">
    <location>
        <begin position="1"/>
        <end position="21"/>
    </location>
</feature>
<gene>
    <name evidence="5" type="ORF">GMST_35850</name>
</gene>
<dbReference type="EMBL" id="BLXX01000013">
    <property type="protein sequence ID" value="GFO61260.1"/>
    <property type="molecule type" value="Genomic_DNA"/>
</dbReference>
<dbReference type="CDD" id="cd00063">
    <property type="entry name" value="FN3"/>
    <property type="match status" value="2"/>
</dbReference>
<dbReference type="SUPFAM" id="SSF49265">
    <property type="entry name" value="Fibronectin type III"/>
    <property type="match status" value="1"/>
</dbReference>
<sequence>MMKNAGIVRWLLSVAVVFLLAACSDSGGVASTPTPPTQVGLLTVTPADAQLNVSWNAVAGATGYEVYYSTTSDSSTATRFTGDSNTADTTCTITGLTNGTAYYVWARAVNSAGGSSLTAAAAPATPQPPLATPALTTVTPGDGQVTLTWSAVTGATSYEVYYHTASDALAATMFTGDSNTSDTTCTVTGLQNNTAYYFWIKAKSSGNSSGLSTVSAPATPTPPDVPLPQHGTVQPSAGDRHRRHEPLRCRYR</sequence>
<evidence type="ECO:0000256" key="1">
    <source>
        <dbReference type="ARBA" id="ARBA00022737"/>
    </source>
</evidence>
<dbReference type="Pfam" id="PF00041">
    <property type="entry name" value="fn3"/>
    <property type="match status" value="2"/>
</dbReference>
<accession>A0A6V8MMP2</accession>
<dbReference type="PROSITE" id="PS50853">
    <property type="entry name" value="FN3"/>
    <property type="match status" value="2"/>
</dbReference>
<name>A0A6V8MMP2_9BACT</name>
<evidence type="ECO:0000313" key="6">
    <source>
        <dbReference type="Proteomes" id="UP000556026"/>
    </source>
</evidence>
<feature type="compositionally biased region" description="Low complexity" evidence="2">
    <location>
        <begin position="209"/>
        <end position="218"/>
    </location>
</feature>
<dbReference type="AlphaFoldDB" id="A0A6V8MMP2"/>
<evidence type="ECO:0000256" key="2">
    <source>
        <dbReference type="SAM" id="MobiDB-lite"/>
    </source>
</evidence>
<dbReference type="InterPro" id="IPR003961">
    <property type="entry name" value="FN3_dom"/>
</dbReference>
<dbReference type="PANTHER" id="PTHR13817">
    <property type="entry name" value="TITIN"/>
    <property type="match status" value="1"/>
</dbReference>
<keyword evidence="6" id="KW-1185">Reference proteome</keyword>
<dbReference type="PANTHER" id="PTHR13817:SF173">
    <property type="entry name" value="FRAZZLED"/>
    <property type="match status" value="1"/>
</dbReference>
<protein>
    <recommendedName>
        <fullName evidence="4">Fibronectin type-III domain-containing protein</fullName>
    </recommendedName>
</protein>
<evidence type="ECO:0000259" key="4">
    <source>
        <dbReference type="PROSITE" id="PS50853"/>
    </source>
</evidence>
<proteinExistence type="predicted"/>
<feature type="chain" id="PRO_5027987533" description="Fibronectin type-III domain-containing protein" evidence="3">
    <location>
        <begin position="22"/>
        <end position="252"/>
    </location>
</feature>
<dbReference type="InterPro" id="IPR050964">
    <property type="entry name" value="Striated_Muscle_Regulatory"/>
</dbReference>
<dbReference type="Proteomes" id="UP000556026">
    <property type="component" value="Unassembled WGS sequence"/>
</dbReference>
<dbReference type="Gene3D" id="2.60.40.10">
    <property type="entry name" value="Immunoglobulins"/>
    <property type="match status" value="2"/>
</dbReference>
<feature type="compositionally biased region" description="Basic residues" evidence="2">
    <location>
        <begin position="240"/>
        <end position="252"/>
    </location>
</feature>